<dbReference type="AlphaFoldDB" id="A0A0D0C0F6"/>
<dbReference type="InParanoid" id="A0A0D0C0F6"/>
<name>A0A0D0C0F6_9AGAM</name>
<reference evidence="2 3" key="1">
    <citation type="submission" date="2014-04" db="EMBL/GenBank/DDBJ databases">
        <authorList>
            <consortium name="DOE Joint Genome Institute"/>
            <person name="Kuo A."/>
            <person name="Kohler A."/>
            <person name="Jargeat P."/>
            <person name="Nagy L.G."/>
            <person name="Floudas D."/>
            <person name="Copeland A."/>
            <person name="Barry K.W."/>
            <person name="Cichocki N."/>
            <person name="Veneault-Fourrey C."/>
            <person name="LaButti K."/>
            <person name="Lindquist E.A."/>
            <person name="Lipzen A."/>
            <person name="Lundell T."/>
            <person name="Morin E."/>
            <person name="Murat C."/>
            <person name="Sun H."/>
            <person name="Tunlid A."/>
            <person name="Henrissat B."/>
            <person name="Grigoriev I.V."/>
            <person name="Hibbett D.S."/>
            <person name="Martin F."/>
            <person name="Nordberg H.P."/>
            <person name="Cantor M.N."/>
            <person name="Hua S.X."/>
        </authorList>
    </citation>
    <scope>NUCLEOTIDE SEQUENCE [LARGE SCALE GENOMIC DNA]</scope>
    <source>
        <strain evidence="2 3">Ve08.2h10</strain>
    </source>
</reference>
<organism evidence="2 3">
    <name type="scientific">Paxillus rubicundulus Ve08.2h10</name>
    <dbReference type="NCBI Taxonomy" id="930991"/>
    <lineage>
        <taxon>Eukaryota</taxon>
        <taxon>Fungi</taxon>
        <taxon>Dikarya</taxon>
        <taxon>Basidiomycota</taxon>
        <taxon>Agaricomycotina</taxon>
        <taxon>Agaricomycetes</taxon>
        <taxon>Agaricomycetidae</taxon>
        <taxon>Boletales</taxon>
        <taxon>Paxilineae</taxon>
        <taxon>Paxillaceae</taxon>
        <taxon>Paxillus</taxon>
    </lineage>
</organism>
<dbReference type="Proteomes" id="UP000054538">
    <property type="component" value="Unassembled WGS sequence"/>
</dbReference>
<evidence type="ECO:0000313" key="3">
    <source>
        <dbReference type="Proteomes" id="UP000054538"/>
    </source>
</evidence>
<dbReference type="EMBL" id="KN827294">
    <property type="protein sequence ID" value="KIK76787.1"/>
    <property type="molecule type" value="Genomic_DNA"/>
</dbReference>
<evidence type="ECO:0000313" key="2">
    <source>
        <dbReference type="EMBL" id="KIK76787.1"/>
    </source>
</evidence>
<proteinExistence type="predicted"/>
<keyword evidence="1" id="KW-0812">Transmembrane</keyword>
<feature type="transmembrane region" description="Helical" evidence="1">
    <location>
        <begin position="52"/>
        <end position="73"/>
    </location>
</feature>
<keyword evidence="1" id="KW-1133">Transmembrane helix</keyword>
<protein>
    <submittedName>
        <fullName evidence="2">Uncharacterized protein</fullName>
    </submittedName>
</protein>
<sequence>MVLEIKLALNYEGAELVGVGAVEGIWFSDFGVLRWFGGEVTMGDVGKAMDGIGISISVASRIIVFGFIIAGGSRSGRVDALSRGGGVGVLGGLREPEADVSMRREENLCRYGESHDDDIRGSHGK</sequence>
<gene>
    <name evidence="2" type="ORF">PAXRUDRAFT_17943</name>
</gene>
<evidence type="ECO:0000256" key="1">
    <source>
        <dbReference type="SAM" id="Phobius"/>
    </source>
</evidence>
<keyword evidence="1" id="KW-0472">Membrane</keyword>
<reference evidence="3" key="2">
    <citation type="submission" date="2015-01" db="EMBL/GenBank/DDBJ databases">
        <title>Evolutionary Origins and Diversification of the Mycorrhizal Mutualists.</title>
        <authorList>
            <consortium name="DOE Joint Genome Institute"/>
            <consortium name="Mycorrhizal Genomics Consortium"/>
            <person name="Kohler A."/>
            <person name="Kuo A."/>
            <person name="Nagy L.G."/>
            <person name="Floudas D."/>
            <person name="Copeland A."/>
            <person name="Barry K.W."/>
            <person name="Cichocki N."/>
            <person name="Veneault-Fourrey C."/>
            <person name="LaButti K."/>
            <person name="Lindquist E.A."/>
            <person name="Lipzen A."/>
            <person name="Lundell T."/>
            <person name="Morin E."/>
            <person name="Murat C."/>
            <person name="Riley R."/>
            <person name="Ohm R."/>
            <person name="Sun H."/>
            <person name="Tunlid A."/>
            <person name="Henrissat B."/>
            <person name="Grigoriev I.V."/>
            <person name="Hibbett D.S."/>
            <person name="Martin F."/>
        </authorList>
    </citation>
    <scope>NUCLEOTIDE SEQUENCE [LARGE SCALE GENOMIC DNA]</scope>
    <source>
        <strain evidence="3">Ve08.2h10</strain>
    </source>
</reference>
<accession>A0A0D0C0F6</accession>
<keyword evidence="3" id="KW-1185">Reference proteome</keyword>
<dbReference type="HOGENOM" id="CLU_1993348_0_0_1"/>